<dbReference type="Gene3D" id="3.10.110.10">
    <property type="entry name" value="Ubiquitin Conjugating Enzyme"/>
    <property type="match status" value="1"/>
</dbReference>
<keyword evidence="2" id="KW-1185">Reference proteome</keyword>
<comment type="caution">
    <text evidence="1">The sequence shown here is derived from an EMBL/GenBank/DDBJ whole genome shotgun (WGS) entry which is preliminary data.</text>
</comment>
<evidence type="ECO:0008006" key="3">
    <source>
        <dbReference type="Google" id="ProtNLM"/>
    </source>
</evidence>
<dbReference type="Proteomes" id="UP001375240">
    <property type="component" value="Unassembled WGS sequence"/>
</dbReference>
<evidence type="ECO:0000313" key="1">
    <source>
        <dbReference type="EMBL" id="KAK6355560.1"/>
    </source>
</evidence>
<accession>A0AAV9V7K0</accession>
<evidence type="ECO:0000313" key="2">
    <source>
        <dbReference type="Proteomes" id="UP001375240"/>
    </source>
</evidence>
<sequence>MMASPSFREQQLLIEFTTFRATPLPGIYLSLHPTTPTIWYGALFLRRPAGAIYTGVPIRFSITFPKSYPAVPPFVVILGEKDKDGRIVGAVRHPLVVRGRGGGGGGGGSGRMAAGYVGAVNLRPGFPGWFEPKSANTSTGVSTAASTAKGFPPGMSPVEVVYWLRSIFTEGYLTRLQARVEGGTGDDGGVIVDEEAWELWKSDREGLRRLVRGGASTGDEEEEQVFGEWEGDAPIRFLDLRREALDTIKENLSRRVTLDGES</sequence>
<proteinExistence type="predicted"/>
<dbReference type="InterPro" id="IPR016135">
    <property type="entry name" value="UBQ-conjugating_enzyme/RWD"/>
</dbReference>
<reference evidence="1 2" key="1">
    <citation type="submission" date="2019-10" db="EMBL/GenBank/DDBJ databases">
        <authorList>
            <person name="Palmer J.M."/>
        </authorList>
    </citation>
    <scope>NUCLEOTIDE SEQUENCE [LARGE SCALE GENOMIC DNA]</scope>
    <source>
        <strain evidence="1 2">TWF696</strain>
    </source>
</reference>
<dbReference type="EMBL" id="JAVHNQ010000002">
    <property type="protein sequence ID" value="KAK6355560.1"/>
    <property type="molecule type" value="Genomic_DNA"/>
</dbReference>
<gene>
    <name evidence="1" type="ORF">TWF696_004660</name>
</gene>
<organism evidence="1 2">
    <name type="scientific">Orbilia brochopaga</name>
    <dbReference type="NCBI Taxonomy" id="3140254"/>
    <lineage>
        <taxon>Eukaryota</taxon>
        <taxon>Fungi</taxon>
        <taxon>Dikarya</taxon>
        <taxon>Ascomycota</taxon>
        <taxon>Pezizomycotina</taxon>
        <taxon>Orbiliomycetes</taxon>
        <taxon>Orbiliales</taxon>
        <taxon>Orbiliaceae</taxon>
        <taxon>Orbilia</taxon>
    </lineage>
</organism>
<name>A0AAV9V7K0_9PEZI</name>
<protein>
    <recommendedName>
        <fullName evidence="3">UBC core domain-containing protein</fullName>
    </recommendedName>
</protein>
<dbReference type="AlphaFoldDB" id="A0AAV9V7K0"/>
<dbReference type="SUPFAM" id="SSF54495">
    <property type="entry name" value="UBC-like"/>
    <property type="match status" value="1"/>
</dbReference>